<sequence>MVHINTLPKEIISQMFKAYITSCLPIDNSYAPPLHPSRPYEWTKLMLVCRQWANILGGDNSSWFWNTIVITSDPDATDTILERSQKAQLSVTGTLADARQLVTQYHIQRFQHVSGRIRSLDIAISRAALRLWNDSTDMANLEVLKVTRVKGGHLRTEDEGRLLARFEAQKLRQLELRGFSWKAIEPVLKGDLEEVILKGNTLIPTAAFLRALRRMPKLRVLSIQCDMHAIRRERVANVSLPNLAFVHAPALHYLAITMSSLWPTIATCATPGSMPHLQRASMSSSQKETHRSSERSEESTSACVSRSRLGPWRCYPLS</sequence>
<dbReference type="Proteomes" id="UP000076761">
    <property type="component" value="Unassembled WGS sequence"/>
</dbReference>
<feature type="region of interest" description="Disordered" evidence="1">
    <location>
        <begin position="276"/>
        <end position="302"/>
    </location>
</feature>
<name>A0A165R550_9AGAM</name>
<protein>
    <submittedName>
        <fullName evidence="2">Uncharacterized protein</fullName>
    </submittedName>
</protein>
<feature type="compositionally biased region" description="Basic and acidic residues" evidence="1">
    <location>
        <begin position="287"/>
        <end position="298"/>
    </location>
</feature>
<evidence type="ECO:0000313" key="3">
    <source>
        <dbReference type="Proteomes" id="UP000076761"/>
    </source>
</evidence>
<dbReference type="STRING" id="1314782.A0A165R550"/>
<keyword evidence="3" id="KW-1185">Reference proteome</keyword>
<evidence type="ECO:0000313" key="2">
    <source>
        <dbReference type="EMBL" id="KZT23321.1"/>
    </source>
</evidence>
<dbReference type="EMBL" id="KV425586">
    <property type="protein sequence ID" value="KZT23321.1"/>
    <property type="molecule type" value="Genomic_DNA"/>
</dbReference>
<dbReference type="OrthoDB" id="3312541at2759"/>
<accession>A0A165R550</accession>
<reference evidence="2 3" key="1">
    <citation type="journal article" date="2016" name="Mol. Biol. Evol.">
        <title>Comparative Genomics of Early-Diverging Mushroom-Forming Fungi Provides Insights into the Origins of Lignocellulose Decay Capabilities.</title>
        <authorList>
            <person name="Nagy L.G."/>
            <person name="Riley R."/>
            <person name="Tritt A."/>
            <person name="Adam C."/>
            <person name="Daum C."/>
            <person name="Floudas D."/>
            <person name="Sun H."/>
            <person name="Yadav J.S."/>
            <person name="Pangilinan J."/>
            <person name="Larsson K.H."/>
            <person name="Matsuura K."/>
            <person name="Barry K."/>
            <person name="Labutti K."/>
            <person name="Kuo R."/>
            <person name="Ohm R.A."/>
            <person name="Bhattacharya S.S."/>
            <person name="Shirouzu T."/>
            <person name="Yoshinaga Y."/>
            <person name="Martin F.M."/>
            <person name="Grigoriev I.V."/>
            <person name="Hibbett D.S."/>
        </authorList>
    </citation>
    <scope>NUCLEOTIDE SEQUENCE [LARGE SCALE GENOMIC DNA]</scope>
    <source>
        <strain evidence="2 3">HHB14362 ss-1</strain>
    </source>
</reference>
<proteinExistence type="predicted"/>
<organism evidence="2 3">
    <name type="scientific">Neolentinus lepideus HHB14362 ss-1</name>
    <dbReference type="NCBI Taxonomy" id="1314782"/>
    <lineage>
        <taxon>Eukaryota</taxon>
        <taxon>Fungi</taxon>
        <taxon>Dikarya</taxon>
        <taxon>Basidiomycota</taxon>
        <taxon>Agaricomycotina</taxon>
        <taxon>Agaricomycetes</taxon>
        <taxon>Gloeophyllales</taxon>
        <taxon>Gloeophyllaceae</taxon>
        <taxon>Neolentinus</taxon>
    </lineage>
</organism>
<evidence type="ECO:0000256" key="1">
    <source>
        <dbReference type="SAM" id="MobiDB-lite"/>
    </source>
</evidence>
<gene>
    <name evidence="2" type="ORF">NEOLEDRAFT_1136660</name>
</gene>
<dbReference type="InParanoid" id="A0A165R550"/>
<dbReference type="AlphaFoldDB" id="A0A165R550"/>